<feature type="domain" description="Fibronectin type-III" evidence="6">
    <location>
        <begin position="10"/>
        <end position="102"/>
    </location>
</feature>
<dbReference type="Pfam" id="PF00041">
    <property type="entry name" value="fn3"/>
    <property type="match status" value="3"/>
</dbReference>
<dbReference type="EnsemblMetazoa" id="CapteT74587">
    <property type="protein sequence ID" value="CapteP74587"/>
    <property type="gene ID" value="CapteG74587"/>
</dbReference>
<keyword evidence="3" id="KW-1015">Disulfide bond</keyword>
<dbReference type="EMBL" id="AMQN01002739">
    <property type="status" value="NOT_ANNOTATED_CDS"/>
    <property type="molecule type" value="Genomic_DNA"/>
</dbReference>
<accession>R7TPN4</accession>
<dbReference type="AlphaFoldDB" id="R7TPN4"/>
<dbReference type="HOGENOM" id="CLU_768519_0_0_1"/>
<sequence>FRSTEQETQSPGKPAYVRTRTYTDSVIVSWQPPEEDIIVRGYICGYGEGVPDVNWKYVDASNRNVTITNLKASTQYVVSLRAYNNYGKGPVVYDLIYTREESDGPTPDTLTPPSGLRAKILSPNTAWLQWNDPSLGRPQTITDNRYYNVHYQALPNGKTLSVIVKALRVVLYDLVPGTKYEFKVRTVLDASASPFSVSAFNRTFETAPGSAPRSVNVEGIDQSNNVRVQWRTPRQPNGDITGYIVFYTQDQDLPDREWHVNALPGTSTEAFLGPLSANTTYFFKLQARNSNGLGPMSDIISYFT</sequence>
<keyword evidence="1" id="KW-0732">Signal</keyword>
<reference evidence="9" key="1">
    <citation type="submission" date="2012-12" db="EMBL/GenBank/DDBJ databases">
        <authorList>
            <person name="Hellsten U."/>
            <person name="Grimwood J."/>
            <person name="Chapman J.A."/>
            <person name="Shapiro H."/>
            <person name="Aerts A."/>
            <person name="Otillar R.P."/>
            <person name="Terry A.Y."/>
            <person name="Boore J.L."/>
            <person name="Simakov O."/>
            <person name="Marletaz F."/>
            <person name="Cho S.-J."/>
            <person name="Edsinger-Gonzales E."/>
            <person name="Havlak P."/>
            <person name="Kuo D.-H."/>
            <person name="Larsson T."/>
            <person name="Lv J."/>
            <person name="Arendt D."/>
            <person name="Savage R."/>
            <person name="Osoegawa K."/>
            <person name="de Jong P."/>
            <person name="Lindberg D.R."/>
            <person name="Seaver E.C."/>
            <person name="Weisblat D.A."/>
            <person name="Putnam N.H."/>
            <person name="Grigoriev I.V."/>
            <person name="Rokhsar D.S."/>
        </authorList>
    </citation>
    <scope>NUCLEOTIDE SEQUENCE</scope>
    <source>
        <strain evidence="9">I ESC-2004</strain>
    </source>
</reference>
<evidence type="ECO:0000256" key="2">
    <source>
        <dbReference type="ARBA" id="ARBA00022737"/>
    </source>
</evidence>
<evidence type="ECO:0000256" key="3">
    <source>
        <dbReference type="ARBA" id="ARBA00023157"/>
    </source>
</evidence>
<reference evidence="7 9" key="2">
    <citation type="journal article" date="2013" name="Nature">
        <title>Insights into bilaterian evolution from three spiralian genomes.</title>
        <authorList>
            <person name="Simakov O."/>
            <person name="Marletaz F."/>
            <person name="Cho S.J."/>
            <person name="Edsinger-Gonzales E."/>
            <person name="Havlak P."/>
            <person name="Hellsten U."/>
            <person name="Kuo D.H."/>
            <person name="Larsson T."/>
            <person name="Lv J."/>
            <person name="Arendt D."/>
            <person name="Savage R."/>
            <person name="Osoegawa K."/>
            <person name="de Jong P."/>
            <person name="Grimwood J."/>
            <person name="Chapman J.A."/>
            <person name="Shapiro H."/>
            <person name="Aerts A."/>
            <person name="Otillar R.P."/>
            <person name="Terry A.Y."/>
            <person name="Boore J.L."/>
            <person name="Grigoriev I.V."/>
            <person name="Lindberg D.R."/>
            <person name="Seaver E.C."/>
            <person name="Weisblat D.A."/>
            <person name="Putnam N.H."/>
            <person name="Rokhsar D.S."/>
        </authorList>
    </citation>
    <scope>NUCLEOTIDE SEQUENCE</scope>
    <source>
        <strain evidence="7 9">I ESC-2004</strain>
    </source>
</reference>
<reference evidence="8" key="3">
    <citation type="submission" date="2015-06" db="UniProtKB">
        <authorList>
            <consortium name="EnsemblMetazoa"/>
        </authorList>
    </citation>
    <scope>IDENTIFICATION</scope>
</reference>
<dbReference type="FunFam" id="2.60.40.10:FF:000036">
    <property type="entry name" value="receptor-type tyrosine-protein phosphatase delta isoform X1"/>
    <property type="match status" value="1"/>
</dbReference>
<gene>
    <name evidence="7" type="ORF">CAPTEDRAFT_74587</name>
</gene>
<evidence type="ECO:0000259" key="6">
    <source>
        <dbReference type="PROSITE" id="PS50853"/>
    </source>
</evidence>
<evidence type="ECO:0000256" key="4">
    <source>
        <dbReference type="ARBA" id="ARBA00023180"/>
    </source>
</evidence>
<dbReference type="EMBL" id="KB309928">
    <property type="protein sequence ID" value="ELT93010.1"/>
    <property type="molecule type" value="Genomic_DNA"/>
</dbReference>
<dbReference type="PANTHER" id="PTHR46708">
    <property type="entry name" value="TENASCIN"/>
    <property type="match status" value="1"/>
</dbReference>
<dbReference type="SUPFAM" id="SSF49265">
    <property type="entry name" value="Fibronectin type III"/>
    <property type="match status" value="2"/>
</dbReference>
<protein>
    <recommendedName>
        <fullName evidence="6">Fibronectin type-III domain-containing protein</fullName>
    </recommendedName>
</protein>
<keyword evidence="2" id="KW-0677">Repeat</keyword>
<dbReference type="OrthoDB" id="6155388at2759"/>
<name>R7TPN4_CAPTE</name>
<dbReference type="Gene3D" id="2.60.40.10">
    <property type="entry name" value="Immunoglobulins"/>
    <property type="match status" value="3"/>
</dbReference>
<dbReference type="PRINTS" id="PR00014">
    <property type="entry name" value="FNTYPEIII"/>
</dbReference>
<keyword evidence="9" id="KW-1185">Reference proteome</keyword>
<evidence type="ECO:0000313" key="8">
    <source>
        <dbReference type="EnsemblMetazoa" id="CapteP74587"/>
    </source>
</evidence>
<dbReference type="InterPro" id="IPR036116">
    <property type="entry name" value="FN3_sf"/>
</dbReference>
<evidence type="ECO:0000313" key="7">
    <source>
        <dbReference type="EMBL" id="ELT93010.1"/>
    </source>
</evidence>
<dbReference type="InterPro" id="IPR003961">
    <property type="entry name" value="FN3_dom"/>
</dbReference>
<keyword evidence="4" id="KW-0325">Glycoprotein</keyword>
<dbReference type="OMA" id="CILRIMF"/>
<dbReference type="InterPro" id="IPR050991">
    <property type="entry name" value="ECM_Regulatory_Proteins"/>
</dbReference>
<dbReference type="PROSITE" id="PS50853">
    <property type="entry name" value="FN3"/>
    <property type="match status" value="3"/>
</dbReference>
<dbReference type="Proteomes" id="UP000014760">
    <property type="component" value="Unassembled WGS sequence"/>
</dbReference>
<dbReference type="InterPro" id="IPR013783">
    <property type="entry name" value="Ig-like_fold"/>
</dbReference>
<feature type="domain" description="Fibronectin type-III" evidence="6">
    <location>
        <begin position="112"/>
        <end position="209"/>
    </location>
</feature>
<dbReference type="STRING" id="283909.R7TPN4"/>
<dbReference type="SMART" id="SM00060">
    <property type="entry name" value="FN3"/>
    <property type="match status" value="3"/>
</dbReference>
<keyword evidence="5" id="KW-0393">Immunoglobulin domain</keyword>
<feature type="domain" description="Fibronectin type-III" evidence="6">
    <location>
        <begin position="211"/>
        <end position="304"/>
    </location>
</feature>
<evidence type="ECO:0000256" key="1">
    <source>
        <dbReference type="ARBA" id="ARBA00022729"/>
    </source>
</evidence>
<proteinExistence type="predicted"/>
<evidence type="ECO:0000256" key="5">
    <source>
        <dbReference type="ARBA" id="ARBA00023319"/>
    </source>
</evidence>
<feature type="non-terminal residue" evidence="7">
    <location>
        <position position="1"/>
    </location>
</feature>
<dbReference type="PANTHER" id="PTHR46708:SF10">
    <property type="entry name" value="RECEPTOR-TYPE TYROSINE-PROTEIN PHOSPHATASE ETA-LIKE"/>
    <property type="match status" value="1"/>
</dbReference>
<organism evidence="7">
    <name type="scientific">Capitella teleta</name>
    <name type="common">Polychaete worm</name>
    <dbReference type="NCBI Taxonomy" id="283909"/>
    <lineage>
        <taxon>Eukaryota</taxon>
        <taxon>Metazoa</taxon>
        <taxon>Spiralia</taxon>
        <taxon>Lophotrochozoa</taxon>
        <taxon>Annelida</taxon>
        <taxon>Polychaeta</taxon>
        <taxon>Sedentaria</taxon>
        <taxon>Scolecida</taxon>
        <taxon>Capitellidae</taxon>
        <taxon>Capitella</taxon>
    </lineage>
</organism>
<evidence type="ECO:0000313" key="9">
    <source>
        <dbReference type="Proteomes" id="UP000014760"/>
    </source>
</evidence>
<dbReference type="CDD" id="cd00063">
    <property type="entry name" value="FN3"/>
    <property type="match status" value="3"/>
</dbReference>
<feature type="non-terminal residue" evidence="7">
    <location>
        <position position="304"/>
    </location>
</feature>